<dbReference type="GO" id="GO:0038023">
    <property type="term" value="F:signaling receptor activity"/>
    <property type="evidence" value="ECO:0007669"/>
    <property type="project" value="UniProtKB-ARBA"/>
</dbReference>
<keyword evidence="2" id="KW-1003">Cell membrane</keyword>
<proteinExistence type="predicted"/>
<dbReference type="PANTHER" id="PTHR21421">
    <property type="entry name" value="GUSTATORY RECEPTOR"/>
    <property type="match status" value="1"/>
</dbReference>
<keyword evidence="9" id="KW-1185">Reference proteome</keyword>
<dbReference type="GO" id="GO:0005886">
    <property type="term" value="C:plasma membrane"/>
    <property type="evidence" value="ECO:0007669"/>
    <property type="project" value="UniProtKB-SubCell"/>
</dbReference>
<organism evidence="8 9">
    <name type="scientific">Araneus ventricosus</name>
    <name type="common">Orbweaver spider</name>
    <name type="synonym">Epeira ventricosa</name>
    <dbReference type="NCBI Taxonomy" id="182803"/>
    <lineage>
        <taxon>Eukaryota</taxon>
        <taxon>Metazoa</taxon>
        <taxon>Ecdysozoa</taxon>
        <taxon>Arthropoda</taxon>
        <taxon>Chelicerata</taxon>
        <taxon>Arachnida</taxon>
        <taxon>Araneae</taxon>
        <taxon>Araneomorphae</taxon>
        <taxon>Entelegynae</taxon>
        <taxon>Araneoidea</taxon>
        <taxon>Araneidae</taxon>
        <taxon>Araneus</taxon>
    </lineage>
</organism>
<dbReference type="InterPro" id="IPR013604">
    <property type="entry name" value="7TM_chemorcpt"/>
</dbReference>
<evidence type="ECO:0000313" key="9">
    <source>
        <dbReference type="Proteomes" id="UP000499080"/>
    </source>
</evidence>
<dbReference type="AlphaFoldDB" id="A0A4Y2FDK4"/>
<feature type="transmembrane region" description="Helical" evidence="7">
    <location>
        <begin position="126"/>
        <end position="149"/>
    </location>
</feature>
<dbReference type="OrthoDB" id="5800391at2759"/>
<feature type="transmembrane region" description="Helical" evidence="7">
    <location>
        <begin position="161"/>
        <end position="184"/>
    </location>
</feature>
<gene>
    <name evidence="8" type="ORF">AVEN_265261_1</name>
</gene>
<evidence type="ECO:0000256" key="6">
    <source>
        <dbReference type="ARBA" id="ARBA00023170"/>
    </source>
</evidence>
<dbReference type="PANTHER" id="PTHR21421:SF29">
    <property type="entry name" value="GUSTATORY RECEPTOR 5A FOR TREHALOSE-RELATED"/>
    <property type="match status" value="1"/>
</dbReference>
<comment type="caution">
    <text evidence="8">The sequence shown here is derived from an EMBL/GenBank/DDBJ whole genome shotgun (WGS) entry which is preliminary data.</text>
</comment>
<evidence type="ECO:0000256" key="4">
    <source>
        <dbReference type="ARBA" id="ARBA00022989"/>
    </source>
</evidence>
<feature type="transmembrane region" description="Helical" evidence="7">
    <location>
        <begin position="234"/>
        <end position="257"/>
    </location>
</feature>
<dbReference type="EMBL" id="BGPR01095575">
    <property type="protein sequence ID" value="GBM39027.1"/>
    <property type="molecule type" value="Genomic_DNA"/>
</dbReference>
<evidence type="ECO:0000256" key="5">
    <source>
        <dbReference type="ARBA" id="ARBA00023136"/>
    </source>
</evidence>
<keyword evidence="4 7" id="KW-1133">Transmembrane helix</keyword>
<evidence type="ECO:0000256" key="3">
    <source>
        <dbReference type="ARBA" id="ARBA00022692"/>
    </source>
</evidence>
<evidence type="ECO:0000313" key="8">
    <source>
        <dbReference type="EMBL" id="GBM39027.1"/>
    </source>
</evidence>
<reference evidence="8 9" key="1">
    <citation type="journal article" date="2019" name="Sci. Rep.">
        <title>Orb-weaving spider Araneus ventricosus genome elucidates the spidroin gene catalogue.</title>
        <authorList>
            <person name="Kono N."/>
            <person name="Nakamura H."/>
            <person name="Ohtoshi R."/>
            <person name="Moran D.A.P."/>
            <person name="Shinohara A."/>
            <person name="Yoshida Y."/>
            <person name="Fujiwara M."/>
            <person name="Mori M."/>
            <person name="Tomita M."/>
            <person name="Arakawa K."/>
        </authorList>
    </citation>
    <scope>NUCLEOTIDE SEQUENCE [LARGE SCALE GENOMIC DNA]</scope>
</reference>
<protein>
    <submittedName>
        <fullName evidence="8">Uncharacterized protein</fullName>
    </submittedName>
</protein>
<accession>A0A4Y2FDK4</accession>
<dbReference type="GO" id="GO:0051606">
    <property type="term" value="P:detection of stimulus"/>
    <property type="evidence" value="ECO:0007669"/>
    <property type="project" value="UniProtKB-ARBA"/>
</dbReference>
<feature type="transmembrane region" description="Helical" evidence="7">
    <location>
        <begin position="28"/>
        <end position="52"/>
    </location>
</feature>
<keyword evidence="6" id="KW-0675">Receptor</keyword>
<dbReference type="Proteomes" id="UP000499080">
    <property type="component" value="Unassembled WGS sequence"/>
</dbReference>
<evidence type="ECO:0000256" key="7">
    <source>
        <dbReference type="SAM" id="Phobius"/>
    </source>
</evidence>
<sequence>MNRREKISVLLQEMEYILRRCNGKLPRLWMIASVTAIIVVHVVGSLIVTFPVTETHCQLMLKYQAFRLINVTANNSCKICFRNLLNAHSKSGFQKPYINCKDFRDYLLTCDSIVKGLKDFENVMSLPVLVVVVNNYTELFFGFIVLDPFGRLSEPLWHKPWMWAASFVSLTALISFLGVSLAAASVGEATKNAGDVQQEMMKRIHAHTLHDKVELFIFFKTHKTEPFNLTAGGFFYFTKGFVFAAFGTILTYSLLLVQFT</sequence>
<keyword evidence="5 7" id="KW-0472">Membrane</keyword>
<name>A0A4Y2FDK4_ARAVE</name>
<comment type="subcellular location">
    <subcellularLocation>
        <location evidence="1">Cell membrane</location>
        <topology evidence="1">Multi-pass membrane protein</topology>
    </subcellularLocation>
</comment>
<evidence type="ECO:0000256" key="1">
    <source>
        <dbReference type="ARBA" id="ARBA00004651"/>
    </source>
</evidence>
<keyword evidence="3 7" id="KW-0812">Transmembrane</keyword>
<dbReference type="Pfam" id="PF08395">
    <property type="entry name" value="7tm_7"/>
    <property type="match status" value="1"/>
</dbReference>
<evidence type="ECO:0000256" key="2">
    <source>
        <dbReference type="ARBA" id="ARBA00022475"/>
    </source>
</evidence>
<dbReference type="GO" id="GO:0050909">
    <property type="term" value="P:sensory perception of taste"/>
    <property type="evidence" value="ECO:0007669"/>
    <property type="project" value="InterPro"/>
</dbReference>